<comment type="caution">
    <text evidence="2">The sequence shown here is derived from an EMBL/GenBank/DDBJ whole genome shotgun (WGS) entry which is preliminary data.</text>
</comment>
<proteinExistence type="predicted"/>
<feature type="region of interest" description="Disordered" evidence="1">
    <location>
        <begin position="50"/>
        <end position="95"/>
    </location>
</feature>
<evidence type="ECO:0000313" key="2">
    <source>
        <dbReference type="EMBL" id="GJM84506.1"/>
    </source>
</evidence>
<feature type="compositionally biased region" description="Low complexity" evidence="1">
    <location>
        <begin position="83"/>
        <end position="95"/>
    </location>
</feature>
<protein>
    <submittedName>
        <fullName evidence="2">Uncharacterized protein</fullName>
    </submittedName>
</protein>
<keyword evidence="3" id="KW-1185">Reference proteome</keyword>
<dbReference type="EMBL" id="BQKI01000001">
    <property type="protein sequence ID" value="GJM84506.1"/>
    <property type="molecule type" value="Genomic_DNA"/>
</dbReference>
<sequence>MDSRLGGQYPKKGAHAIAGIALQCIRNEAKMRPQMSEVLVKLEELQDPKYSITTLQVDTRRTASSSSSVSRSPMRTQPSPQRSLGSASPLPAAASPLATCRTAELWEEEDSRHGTLLLSTCPGIVITGDQEAADAENGNRRHMLPKALLTRS</sequence>
<feature type="compositionally biased region" description="Polar residues" evidence="1">
    <location>
        <begin position="73"/>
        <end position="82"/>
    </location>
</feature>
<organism evidence="2 3">
    <name type="scientific">Eleusine coracana subsp. coracana</name>
    <dbReference type="NCBI Taxonomy" id="191504"/>
    <lineage>
        <taxon>Eukaryota</taxon>
        <taxon>Viridiplantae</taxon>
        <taxon>Streptophyta</taxon>
        <taxon>Embryophyta</taxon>
        <taxon>Tracheophyta</taxon>
        <taxon>Spermatophyta</taxon>
        <taxon>Magnoliopsida</taxon>
        <taxon>Liliopsida</taxon>
        <taxon>Poales</taxon>
        <taxon>Poaceae</taxon>
        <taxon>PACMAD clade</taxon>
        <taxon>Chloridoideae</taxon>
        <taxon>Cynodonteae</taxon>
        <taxon>Eleusininae</taxon>
        <taxon>Eleusine</taxon>
    </lineage>
</organism>
<evidence type="ECO:0000313" key="3">
    <source>
        <dbReference type="Proteomes" id="UP001054889"/>
    </source>
</evidence>
<evidence type="ECO:0000256" key="1">
    <source>
        <dbReference type="SAM" id="MobiDB-lite"/>
    </source>
</evidence>
<reference evidence="2" key="1">
    <citation type="journal article" date="2018" name="DNA Res.">
        <title>Multiple hybrid de novo genome assembly of finger millet, an orphan allotetraploid crop.</title>
        <authorList>
            <person name="Hatakeyama M."/>
            <person name="Aluri S."/>
            <person name="Balachadran M.T."/>
            <person name="Sivarajan S.R."/>
            <person name="Patrignani A."/>
            <person name="Gruter S."/>
            <person name="Poveda L."/>
            <person name="Shimizu-Inatsugi R."/>
            <person name="Baeten J."/>
            <person name="Francoijs K.J."/>
            <person name="Nataraja K.N."/>
            <person name="Reddy Y.A.N."/>
            <person name="Phadnis S."/>
            <person name="Ravikumar R.L."/>
            <person name="Schlapbach R."/>
            <person name="Sreeman S.M."/>
            <person name="Shimizu K.K."/>
        </authorList>
    </citation>
    <scope>NUCLEOTIDE SEQUENCE</scope>
</reference>
<dbReference type="Gene3D" id="1.10.510.10">
    <property type="entry name" value="Transferase(Phosphotransferase) domain 1"/>
    <property type="match status" value="1"/>
</dbReference>
<gene>
    <name evidence="2" type="primary">ga00183</name>
    <name evidence="2" type="ORF">PR202_ga00183</name>
</gene>
<name>A0AAV5BEH2_ELECO</name>
<dbReference type="AlphaFoldDB" id="A0AAV5BEH2"/>
<dbReference type="Proteomes" id="UP001054889">
    <property type="component" value="Unassembled WGS sequence"/>
</dbReference>
<reference evidence="2" key="2">
    <citation type="submission" date="2021-12" db="EMBL/GenBank/DDBJ databases">
        <title>Resequencing data analysis of finger millet.</title>
        <authorList>
            <person name="Hatakeyama M."/>
            <person name="Aluri S."/>
            <person name="Balachadran M.T."/>
            <person name="Sivarajan S.R."/>
            <person name="Poveda L."/>
            <person name="Shimizu-Inatsugi R."/>
            <person name="Schlapbach R."/>
            <person name="Sreeman S.M."/>
            <person name="Shimizu K.K."/>
        </authorList>
    </citation>
    <scope>NUCLEOTIDE SEQUENCE</scope>
</reference>
<accession>A0AAV5BEH2</accession>